<accession>A0AAN7H4C4</accession>
<feature type="region of interest" description="Disordered" evidence="1">
    <location>
        <begin position="249"/>
        <end position="274"/>
    </location>
</feature>
<feature type="compositionally biased region" description="Basic and acidic residues" evidence="1">
    <location>
        <begin position="481"/>
        <end position="490"/>
    </location>
</feature>
<name>A0AAN7H4C4_9PEZI</name>
<gene>
    <name evidence="2" type="ORF">QBC38DRAFT_478234</name>
</gene>
<comment type="caution">
    <text evidence="2">The sequence shown here is derived from an EMBL/GenBank/DDBJ whole genome shotgun (WGS) entry which is preliminary data.</text>
</comment>
<dbReference type="Proteomes" id="UP001301958">
    <property type="component" value="Unassembled WGS sequence"/>
</dbReference>
<evidence type="ECO:0000313" key="3">
    <source>
        <dbReference type="Proteomes" id="UP001301958"/>
    </source>
</evidence>
<sequence length="517" mass="57417">MDPSPNEDVVKTIQKILDPYIRPREEVAHIRRILALHLNSCVDDGIVADPLALVDAAKPASLSTARGLHRDYLEALNANIQARNEYKAQIYKRTPQLEEEVADSVETGQDTIQEHLSIIQLQKKRERLEVIQKHLELLKRKPAASEGFMKSEEIFKDSRPLPKVPGDLVTALGLDRTATSAHLKDLIDQLEKHVLRTKLLLKREEQLLEQVKSRSTTTPDTITDSAKLEALSKTRVELISWIETELSKASKDDTDGAGGDPAFRKSRGPINPINMDDQLASIKEKYTQYTEARKALLQLVSQQPKPDIKPRSEDQESQSATSFDPAPSAHLLAPYLEQLLAISREQKGLITQKSHLNNTIVKQVKENCRILDHLAAESQLIPAHPMPGAGRSKSGFSEAVSTAADKAEVSGRIQPWVFAADAAKIATLETAAEKIDEGQIAVESSMRTLAEMDVLLGKEAGKQKQDGEEDLWLDGSQQPENTRKHTDKRGSKVIQPKTVFDMLDGNLGLLRSEQEPL</sequence>
<protein>
    <submittedName>
        <fullName evidence="2">Uncharacterized protein</fullName>
    </submittedName>
</protein>
<proteinExistence type="predicted"/>
<feature type="region of interest" description="Disordered" evidence="1">
    <location>
        <begin position="461"/>
        <end position="497"/>
    </location>
</feature>
<evidence type="ECO:0000256" key="1">
    <source>
        <dbReference type="SAM" id="MobiDB-lite"/>
    </source>
</evidence>
<reference evidence="2" key="2">
    <citation type="submission" date="2023-05" db="EMBL/GenBank/DDBJ databases">
        <authorList>
            <consortium name="Lawrence Berkeley National Laboratory"/>
            <person name="Steindorff A."/>
            <person name="Hensen N."/>
            <person name="Bonometti L."/>
            <person name="Westerberg I."/>
            <person name="Brannstrom I.O."/>
            <person name="Guillou S."/>
            <person name="Cros-Aarteil S."/>
            <person name="Calhoun S."/>
            <person name="Haridas S."/>
            <person name="Kuo A."/>
            <person name="Mondo S."/>
            <person name="Pangilinan J."/>
            <person name="Riley R."/>
            <person name="Labutti K."/>
            <person name="Andreopoulos B."/>
            <person name="Lipzen A."/>
            <person name="Chen C."/>
            <person name="Yanf M."/>
            <person name="Daum C."/>
            <person name="Ng V."/>
            <person name="Clum A."/>
            <person name="Ohm R."/>
            <person name="Martin F."/>
            <person name="Silar P."/>
            <person name="Natvig D."/>
            <person name="Lalanne C."/>
            <person name="Gautier V."/>
            <person name="Ament-Velasquez S.L."/>
            <person name="Kruys A."/>
            <person name="Hutchinson M.I."/>
            <person name="Powell A.J."/>
            <person name="Barry K."/>
            <person name="Miller A.N."/>
            <person name="Grigoriev I.V."/>
            <person name="Debuchy R."/>
            <person name="Gladieux P."/>
            <person name="Thoren M.H."/>
            <person name="Johannesson H."/>
        </authorList>
    </citation>
    <scope>NUCLEOTIDE SEQUENCE</scope>
    <source>
        <strain evidence="2">CBS 990.96</strain>
    </source>
</reference>
<keyword evidence="3" id="KW-1185">Reference proteome</keyword>
<dbReference type="EMBL" id="MU865334">
    <property type="protein sequence ID" value="KAK4227209.1"/>
    <property type="molecule type" value="Genomic_DNA"/>
</dbReference>
<organism evidence="2 3">
    <name type="scientific">Podospora fimiseda</name>
    <dbReference type="NCBI Taxonomy" id="252190"/>
    <lineage>
        <taxon>Eukaryota</taxon>
        <taxon>Fungi</taxon>
        <taxon>Dikarya</taxon>
        <taxon>Ascomycota</taxon>
        <taxon>Pezizomycotina</taxon>
        <taxon>Sordariomycetes</taxon>
        <taxon>Sordariomycetidae</taxon>
        <taxon>Sordariales</taxon>
        <taxon>Podosporaceae</taxon>
        <taxon>Podospora</taxon>
    </lineage>
</organism>
<reference evidence="2" key="1">
    <citation type="journal article" date="2023" name="Mol. Phylogenet. Evol.">
        <title>Genome-scale phylogeny and comparative genomics of the fungal order Sordariales.</title>
        <authorList>
            <person name="Hensen N."/>
            <person name="Bonometti L."/>
            <person name="Westerberg I."/>
            <person name="Brannstrom I.O."/>
            <person name="Guillou S."/>
            <person name="Cros-Aarteil S."/>
            <person name="Calhoun S."/>
            <person name="Haridas S."/>
            <person name="Kuo A."/>
            <person name="Mondo S."/>
            <person name="Pangilinan J."/>
            <person name="Riley R."/>
            <person name="LaButti K."/>
            <person name="Andreopoulos B."/>
            <person name="Lipzen A."/>
            <person name="Chen C."/>
            <person name="Yan M."/>
            <person name="Daum C."/>
            <person name="Ng V."/>
            <person name="Clum A."/>
            <person name="Steindorff A."/>
            <person name="Ohm R.A."/>
            <person name="Martin F."/>
            <person name="Silar P."/>
            <person name="Natvig D.O."/>
            <person name="Lalanne C."/>
            <person name="Gautier V."/>
            <person name="Ament-Velasquez S.L."/>
            <person name="Kruys A."/>
            <person name="Hutchinson M.I."/>
            <person name="Powell A.J."/>
            <person name="Barry K."/>
            <person name="Miller A.N."/>
            <person name="Grigoriev I.V."/>
            <person name="Debuchy R."/>
            <person name="Gladieux P."/>
            <person name="Hiltunen Thoren M."/>
            <person name="Johannesson H."/>
        </authorList>
    </citation>
    <scope>NUCLEOTIDE SEQUENCE</scope>
    <source>
        <strain evidence="2">CBS 990.96</strain>
    </source>
</reference>
<evidence type="ECO:0000313" key="2">
    <source>
        <dbReference type="EMBL" id="KAK4227209.1"/>
    </source>
</evidence>
<dbReference type="AlphaFoldDB" id="A0AAN7H4C4"/>
<feature type="region of interest" description="Disordered" evidence="1">
    <location>
        <begin position="301"/>
        <end position="327"/>
    </location>
</feature>